<evidence type="ECO:0000256" key="2">
    <source>
        <dbReference type="SAM" id="MobiDB-lite"/>
    </source>
</evidence>
<organism evidence="5 6">
    <name type="scientific">Chlamydomonas eustigma</name>
    <dbReference type="NCBI Taxonomy" id="1157962"/>
    <lineage>
        <taxon>Eukaryota</taxon>
        <taxon>Viridiplantae</taxon>
        <taxon>Chlorophyta</taxon>
        <taxon>core chlorophytes</taxon>
        <taxon>Chlorophyceae</taxon>
        <taxon>CS clade</taxon>
        <taxon>Chlamydomonadales</taxon>
        <taxon>Chlamydomonadaceae</taxon>
        <taxon>Chlamydomonas</taxon>
    </lineage>
</organism>
<dbReference type="PROSITE" id="PS50089">
    <property type="entry name" value="ZF_RING_2"/>
    <property type="match status" value="1"/>
</dbReference>
<keyword evidence="6" id="KW-1185">Reference proteome</keyword>
<dbReference type="SUPFAM" id="SSF57850">
    <property type="entry name" value="RING/U-box"/>
    <property type="match status" value="1"/>
</dbReference>
<accession>A0A250XCL9</accession>
<dbReference type="InterPro" id="IPR013083">
    <property type="entry name" value="Znf_RING/FYVE/PHD"/>
</dbReference>
<dbReference type="STRING" id="1157962.A0A250XCL9"/>
<sequence>MWLLFGIFLYFAKMAVVNQIRRKWSGVWLISYSKVNVETDKENGVEAVEEFSLHNKMIVLQLFLETIPQFLIQLVNNILAAEWGWIPISSTAFSVYSIAVPLYLLCYHCGVRKRAVQDVPFNELWNRACFYYRWLQRRFTPKVAPGNEDNEEKIKVVPGPIYHGRPPSSPPDISPGSIHDHGRPPSSPPDISPGSIHDHGRPPSSPPIFQHENPSAPPLPSADEIEVLPPLHPDHYNLPPPTSEGPQDIEGNTCKICMDALATFGFLHEGSTHLCACRNCAEEIVHSGGTCPVCRKVVEQIIQVFP</sequence>
<keyword evidence="3" id="KW-0732">Signal</keyword>
<evidence type="ECO:0000256" key="1">
    <source>
        <dbReference type="PROSITE-ProRule" id="PRU00175"/>
    </source>
</evidence>
<feature type="chain" id="PRO_5013213545" description="RING-type domain-containing protein" evidence="3">
    <location>
        <begin position="18"/>
        <end position="306"/>
    </location>
</feature>
<protein>
    <recommendedName>
        <fullName evidence="4">RING-type domain-containing protein</fullName>
    </recommendedName>
</protein>
<keyword evidence="1" id="KW-0479">Metal-binding</keyword>
<dbReference type="GO" id="GO:0008270">
    <property type="term" value="F:zinc ion binding"/>
    <property type="evidence" value="ECO:0007669"/>
    <property type="project" value="UniProtKB-KW"/>
</dbReference>
<evidence type="ECO:0000313" key="6">
    <source>
        <dbReference type="Proteomes" id="UP000232323"/>
    </source>
</evidence>
<feature type="signal peptide" evidence="3">
    <location>
        <begin position="1"/>
        <end position="17"/>
    </location>
</feature>
<name>A0A250XCL9_9CHLO</name>
<dbReference type="Proteomes" id="UP000232323">
    <property type="component" value="Unassembled WGS sequence"/>
</dbReference>
<gene>
    <name evidence="5" type="ORF">CEUSTIGMA_g8067.t1</name>
</gene>
<comment type="caution">
    <text evidence="5">The sequence shown here is derived from an EMBL/GenBank/DDBJ whole genome shotgun (WGS) entry which is preliminary data.</text>
</comment>
<keyword evidence="1" id="KW-0863">Zinc-finger</keyword>
<dbReference type="Pfam" id="PF13920">
    <property type="entry name" value="zf-C3HC4_3"/>
    <property type="match status" value="1"/>
</dbReference>
<dbReference type="AlphaFoldDB" id="A0A250XCL9"/>
<feature type="region of interest" description="Disordered" evidence="2">
    <location>
        <begin position="142"/>
        <end position="247"/>
    </location>
</feature>
<dbReference type="InterPro" id="IPR001841">
    <property type="entry name" value="Znf_RING"/>
</dbReference>
<dbReference type="Gene3D" id="3.30.40.10">
    <property type="entry name" value="Zinc/RING finger domain, C3HC4 (zinc finger)"/>
    <property type="match status" value="1"/>
</dbReference>
<dbReference type="EMBL" id="BEGY01000054">
    <property type="protein sequence ID" value="GAX80632.1"/>
    <property type="molecule type" value="Genomic_DNA"/>
</dbReference>
<evidence type="ECO:0000256" key="3">
    <source>
        <dbReference type="SAM" id="SignalP"/>
    </source>
</evidence>
<dbReference type="OrthoDB" id="542391at2759"/>
<evidence type="ECO:0000259" key="4">
    <source>
        <dbReference type="PROSITE" id="PS50089"/>
    </source>
</evidence>
<feature type="domain" description="RING-type" evidence="4">
    <location>
        <begin position="254"/>
        <end position="295"/>
    </location>
</feature>
<evidence type="ECO:0000313" key="5">
    <source>
        <dbReference type="EMBL" id="GAX80632.1"/>
    </source>
</evidence>
<reference evidence="5 6" key="1">
    <citation type="submission" date="2017-08" db="EMBL/GenBank/DDBJ databases">
        <title>Acidophilic green algal genome provides insights into adaptation to an acidic environment.</title>
        <authorList>
            <person name="Hirooka S."/>
            <person name="Hirose Y."/>
            <person name="Kanesaki Y."/>
            <person name="Higuchi S."/>
            <person name="Fujiwara T."/>
            <person name="Onuma R."/>
            <person name="Era A."/>
            <person name="Ohbayashi R."/>
            <person name="Uzuka A."/>
            <person name="Nozaki H."/>
            <person name="Yoshikawa H."/>
            <person name="Miyagishima S.Y."/>
        </authorList>
    </citation>
    <scope>NUCLEOTIDE SEQUENCE [LARGE SCALE GENOMIC DNA]</scope>
    <source>
        <strain evidence="5 6">NIES-2499</strain>
    </source>
</reference>
<keyword evidence="1" id="KW-0862">Zinc</keyword>
<proteinExistence type="predicted"/>